<dbReference type="HOGENOM" id="CLU_010194_4_1_5"/>
<evidence type="ECO:0000313" key="5">
    <source>
        <dbReference type="Proteomes" id="UP000019666"/>
    </source>
</evidence>
<dbReference type="AlphaFoldDB" id="A0A017HLW4"/>
<dbReference type="InterPro" id="IPR020904">
    <property type="entry name" value="Sc_DH/Rdtase_CS"/>
</dbReference>
<dbReference type="InterPro" id="IPR036291">
    <property type="entry name" value="NAD(P)-bd_dom_sf"/>
</dbReference>
<keyword evidence="5" id="KW-1185">Reference proteome</keyword>
<dbReference type="RefSeq" id="WP_037280141.1">
    <property type="nucleotide sequence ID" value="NZ_KK088570.1"/>
</dbReference>
<dbReference type="Gene3D" id="3.40.50.720">
    <property type="entry name" value="NAD(P)-binding Rossmann-like Domain"/>
    <property type="match status" value="1"/>
</dbReference>
<evidence type="ECO:0000256" key="3">
    <source>
        <dbReference type="SAM" id="MobiDB-lite"/>
    </source>
</evidence>
<reference evidence="4 5" key="1">
    <citation type="submission" date="2013-02" db="EMBL/GenBank/DDBJ databases">
        <authorList>
            <person name="Fiebig A."/>
            <person name="Goeker M."/>
            <person name="Klenk H.-P.P."/>
        </authorList>
    </citation>
    <scope>NUCLEOTIDE SEQUENCE [LARGE SCALE GENOMIC DNA]</scope>
    <source>
        <strain evidence="4 5">DSM 19309</strain>
    </source>
</reference>
<dbReference type="FunFam" id="3.40.50.720:FF:000084">
    <property type="entry name" value="Short-chain dehydrogenase reductase"/>
    <property type="match status" value="1"/>
</dbReference>
<dbReference type="CDD" id="cd05355">
    <property type="entry name" value="SDR_c1"/>
    <property type="match status" value="1"/>
</dbReference>
<evidence type="ECO:0000256" key="2">
    <source>
        <dbReference type="ARBA" id="ARBA00023002"/>
    </source>
</evidence>
<protein>
    <submittedName>
        <fullName evidence="4">Short-chain dehydrogenase/reductase SDR</fullName>
    </submittedName>
</protein>
<name>A0A017HLW4_9RHOB</name>
<evidence type="ECO:0000256" key="1">
    <source>
        <dbReference type="ARBA" id="ARBA00006484"/>
    </source>
</evidence>
<gene>
    <name evidence="4" type="ORF">Rumeso_03722</name>
</gene>
<dbReference type="PANTHER" id="PTHR48107:SF16">
    <property type="entry name" value="NADPH-DEPENDENT ALDEHYDE REDUCTASE 1, CHLOROPLASTIC"/>
    <property type="match status" value="1"/>
</dbReference>
<feature type="compositionally biased region" description="Pro residues" evidence="3">
    <location>
        <begin position="1"/>
        <end position="10"/>
    </location>
</feature>
<organism evidence="4 5">
    <name type="scientific">Rubellimicrobium mesophilum DSM 19309</name>
    <dbReference type="NCBI Taxonomy" id="442562"/>
    <lineage>
        <taxon>Bacteria</taxon>
        <taxon>Pseudomonadati</taxon>
        <taxon>Pseudomonadota</taxon>
        <taxon>Alphaproteobacteria</taxon>
        <taxon>Rhodobacterales</taxon>
        <taxon>Roseobacteraceae</taxon>
        <taxon>Rubellimicrobium</taxon>
    </lineage>
</organism>
<dbReference type="PRINTS" id="PR00081">
    <property type="entry name" value="GDHRDH"/>
</dbReference>
<dbReference type="STRING" id="442562.Rumeso_03722"/>
<dbReference type="SUPFAM" id="SSF51735">
    <property type="entry name" value="NAD(P)-binding Rossmann-fold domains"/>
    <property type="match status" value="1"/>
</dbReference>
<dbReference type="PROSITE" id="PS00061">
    <property type="entry name" value="ADH_SHORT"/>
    <property type="match status" value="1"/>
</dbReference>
<dbReference type="EMBL" id="AOSK01000108">
    <property type="protein sequence ID" value="EYD74769.1"/>
    <property type="molecule type" value="Genomic_DNA"/>
</dbReference>
<dbReference type="InterPro" id="IPR002347">
    <property type="entry name" value="SDR_fam"/>
</dbReference>
<sequence length="285" mass="30725">MKDYPTPPFPEQQQPMPGRTDQMQPRPDHGEESYRGSGKLQGLKAVITGADSGIGRAVALAFAREGADVLISYLDEHEEAEETRRLVEEAGRKAVVLPGDIQHAAHCRAIIDRAVSELGGIDILVNNAAHQQTFQDISEIPEEEWELTFRVNIHAMFYLAKAAVPHMKPGSSIINTTSINADKPSPELLAYATTKGAIHNFTAGLAQLLAEKGIRVNCVAPGPVWTPLIPSTMPPEKVRTFGQQSPMKRPGQPAELATAYVMLADPLSSYTSGATIAVNGGTPML</sequence>
<dbReference type="Proteomes" id="UP000019666">
    <property type="component" value="Unassembled WGS sequence"/>
</dbReference>
<dbReference type="Pfam" id="PF13561">
    <property type="entry name" value="adh_short_C2"/>
    <property type="match status" value="1"/>
</dbReference>
<dbReference type="OrthoDB" id="198783at2"/>
<accession>A0A017HLW4</accession>
<dbReference type="PANTHER" id="PTHR48107">
    <property type="entry name" value="NADPH-DEPENDENT ALDEHYDE REDUCTASE-LIKE PROTEIN, CHLOROPLASTIC-RELATED"/>
    <property type="match status" value="1"/>
</dbReference>
<keyword evidence="2" id="KW-0560">Oxidoreductase</keyword>
<evidence type="ECO:0000313" key="4">
    <source>
        <dbReference type="EMBL" id="EYD74769.1"/>
    </source>
</evidence>
<proteinExistence type="inferred from homology"/>
<comment type="caution">
    <text evidence="4">The sequence shown here is derived from an EMBL/GenBank/DDBJ whole genome shotgun (WGS) entry which is preliminary data.</text>
</comment>
<dbReference type="PRINTS" id="PR00080">
    <property type="entry name" value="SDRFAMILY"/>
</dbReference>
<comment type="similarity">
    <text evidence="1">Belongs to the short-chain dehydrogenases/reductases (SDR) family.</text>
</comment>
<dbReference type="GO" id="GO:0016614">
    <property type="term" value="F:oxidoreductase activity, acting on CH-OH group of donors"/>
    <property type="evidence" value="ECO:0007669"/>
    <property type="project" value="UniProtKB-ARBA"/>
</dbReference>
<dbReference type="PATRIC" id="fig|442562.3.peg.3669"/>
<feature type="region of interest" description="Disordered" evidence="3">
    <location>
        <begin position="1"/>
        <end position="38"/>
    </location>
</feature>